<comment type="caution">
    <text evidence="6">The sequence shown here is derived from an EMBL/GenBank/DDBJ whole genome shotgun (WGS) entry which is preliminary data.</text>
</comment>
<feature type="non-terminal residue" evidence="6">
    <location>
        <position position="1"/>
    </location>
</feature>
<feature type="compositionally biased region" description="Low complexity" evidence="4">
    <location>
        <begin position="401"/>
        <end position="418"/>
    </location>
</feature>
<evidence type="ECO:0000313" key="7">
    <source>
        <dbReference type="Proteomes" id="UP001529510"/>
    </source>
</evidence>
<dbReference type="GO" id="GO:0003677">
    <property type="term" value="F:DNA binding"/>
    <property type="evidence" value="ECO:0007669"/>
    <property type="project" value="UniProtKB-KW"/>
</dbReference>
<gene>
    <name evidence="6" type="ORF">M9458_009024</name>
</gene>
<reference evidence="6 7" key="1">
    <citation type="submission" date="2024-05" db="EMBL/GenBank/DDBJ databases">
        <title>Genome sequencing and assembly of Indian major carp, Cirrhinus mrigala (Hamilton, 1822).</title>
        <authorList>
            <person name="Mohindra V."/>
            <person name="Chowdhury L.M."/>
            <person name="Lal K."/>
            <person name="Jena J.K."/>
        </authorList>
    </citation>
    <scope>NUCLEOTIDE SEQUENCE [LARGE SCALE GENOMIC DNA]</scope>
    <source>
        <strain evidence="6">CM1030</strain>
        <tissue evidence="6">Blood</tissue>
    </source>
</reference>
<dbReference type="EMBL" id="JAMKFB020000004">
    <property type="protein sequence ID" value="KAL0195452.1"/>
    <property type="molecule type" value="Genomic_DNA"/>
</dbReference>
<dbReference type="CDD" id="cd03714">
    <property type="entry name" value="RT_DIRS1"/>
    <property type="match status" value="1"/>
</dbReference>
<feature type="compositionally biased region" description="Basic residues" evidence="4">
    <location>
        <begin position="424"/>
        <end position="439"/>
    </location>
</feature>
<dbReference type="InterPro" id="IPR002156">
    <property type="entry name" value="RNaseH_domain"/>
</dbReference>
<dbReference type="PANTHER" id="PTHR33050">
    <property type="entry name" value="REVERSE TRANSCRIPTASE DOMAIN-CONTAINING PROTEIN"/>
    <property type="match status" value="1"/>
</dbReference>
<evidence type="ECO:0000256" key="2">
    <source>
        <dbReference type="ARBA" id="ARBA00012180"/>
    </source>
</evidence>
<dbReference type="InterPro" id="IPR043502">
    <property type="entry name" value="DNA/RNA_pol_sf"/>
</dbReference>
<dbReference type="Gene3D" id="3.30.420.10">
    <property type="entry name" value="Ribonuclease H-like superfamily/Ribonuclease H"/>
    <property type="match status" value="1"/>
</dbReference>
<name>A0ABD0RAC4_CIRMR</name>
<feature type="region of interest" description="Disordered" evidence="4">
    <location>
        <begin position="371"/>
        <end position="467"/>
    </location>
</feature>
<evidence type="ECO:0000256" key="3">
    <source>
        <dbReference type="ARBA" id="ARBA00023125"/>
    </source>
</evidence>
<evidence type="ECO:0000256" key="1">
    <source>
        <dbReference type="ARBA" id="ARBA00010879"/>
    </source>
</evidence>
<dbReference type="PROSITE" id="PS50878">
    <property type="entry name" value="RT_POL"/>
    <property type="match status" value="1"/>
</dbReference>
<evidence type="ECO:0000313" key="6">
    <source>
        <dbReference type="EMBL" id="KAL0195452.1"/>
    </source>
</evidence>
<accession>A0ABD0RAC4</accession>
<proteinExistence type="inferred from homology"/>
<feature type="region of interest" description="Disordered" evidence="4">
    <location>
        <begin position="15"/>
        <end position="81"/>
    </location>
</feature>
<dbReference type="Pfam" id="PF00078">
    <property type="entry name" value="RVT_1"/>
    <property type="match status" value="1"/>
</dbReference>
<keyword evidence="3" id="KW-0238">DNA-binding</keyword>
<sequence>LSSLRSRIAFFSERDSAPRALPFPSSQEPVKKKQRGRGSQRSELGELTSVQPPRASPSPQREGSPVLFTRPDLDMVSFGGSEDDMLDSMSLAASDAEELSGSIYDPAPLPSADISDPRSKTGMDAELFRVLTRAVDELGLEWSPPEEPPRSLLDEWFLPGRRQAPRQRASPFLPEVHEELTRSWCAPYSARLRASSSSALTSVDGAEDKGYEKLPPLDESVAAHLCPPTAIGWKTKASHPSKPCRTTSALAGRAYTSAGQAASALHSMAILQVFQAKLLAQSDKSALDPATLTELRSATDLALRATKATAQAIGRSMASLVVLERHLWLTLTEIKDADKVPFLDAPISPTGLFGPSVEGFAERFSAAQKSSQAMRHFLPKRSSSTAAPGCPKSAPPQQPVKPASTTPSAAAAAAQPAKAEPRLRSRSARRYPFPKRQGSRPKLALDPAPPSKRRGQSLALAGPPPKRPLLNLQAPRSMPGAEGGVFCVKAVVNTGSMCLAPIQTVAVTANKIKHKHPQKESKFPLPIIKGVSCHCDGQPPEPIIPLATRAEAWQAIPGVSDWVLGIVKRGYSLQFARRPPRFSGVVPTVVMSRDAHVLRSEVMILLEKGAIEVVHPAQSDSGFYSRYFLVPKKDGTLRPILDLRRLNQALMRRPFKMLTLKQILSHVRSGDWFLSLDLKDAYFHIQIAPHHRRFLRFAFEGVAYQYTVLPFGLSLAPRMFTKCMDAALAPLRQRGIRILNYLDDWLVLAQSEEELLSHRTLLLSHLECLGLKVNLPKSMLHPSRKISFLGAIFDSTQLRAMVVPERALLIQQLAGSFRAGARFPLKRFQRMLGLMASASPVLELGLLRMRPLQRWLKPRVPPHAWRHGRLHVSVDRACVKALAPWKDLQWYKRGVPLGLVCRRKVVTTDASNRGWGALCDGSPAFGLWSKAEEGFHINCLEMLAVCHALCAFLPDLKGHHVLVRSDSMTVVSYINRQGGLSSRLLFTLVKDLLEWAQCNLASLKAVHVPGKLNQGADMLSRSNVPSGEKFGRSLARQRQLSLPSIFFERERCVGPRLAQPPPVCFSPDVFDSSNTQTSQGTTSQAPPGGPALEDSAMVPGAMSAALRSPLADPLETRPSLSGERGHLASPAQSMGLTPVVFEREPENLSEGVLNTISQARAPSTRRLYAFKWSVFSTWCSTRGKNPVSCDISVILSFLQELLDKGRSPSTLKVYVAAIAASHAPIAGQSIGRNNLVVRFLKGSRRMNPSCPHTIPTWDLSTVLRALKSSPFEPLSDADLKTLTLKSALLLALVSVKRIGDLQALSVSPSCLEFGPGDSKVILKPRHGYVPKVPSTPFRAQVVTLYALPSSEGDQELSLICPVRALRMKSDQLFVCFGGRNKGQPPIPPWCVPTQQEAGVSMAEICAAAGWASPSTFTRRESFCMSNHRRAILDQTLFYSTGSVVLSMAWRLWTGSHSYRKGTYSVTIRERVLRYGPCHVAARHNRRFSRSNLIPYGEAAAYIAIDPAPSGGSCSTAAESLARFVSLHDPMAVQLHCVYEKGFTSNDAVLVPVSQGTEVTTVTELVASGYLIYSPCHTYQITNFTQVFKQEAGVVLHQTLSSCSTPRQVPSPTQLTAYLPLCVRTKLRDLPAHSCTSAFGYSVTLQGDSSRTFHFLSSLRDSPPCCWASLWN</sequence>
<organism evidence="6 7">
    <name type="scientific">Cirrhinus mrigala</name>
    <name type="common">Mrigala</name>
    <dbReference type="NCBI Taxonomy" id="683832"/>
    <lineage>
        <taxon>Eukaryota</taxon>
        <taxon>Metazoa</taxon>
        <taxon>Chordata</taxon>
        <taxon>Craniata</taxon>
        <taxon>Vertebrata</taxon>
        <taxon>Euteleostomi</taxon>
        <taxon>Actinopterygii</taxon>
        <taxon>Neopterygii</taxon>
        <taxon>Teleostei</taxon>
        <taxon>Ostariophysi</taxon>
        <taxon>Cypriniformes</taxon>
        <taxon>Cyprinidae</taxon>
        <taxon>Labeoninae</taxon>
        <taxon>Labeonini</taxon>
        <taxon>Cirrhinus</taxon>
    </lineage>
</organism>
<dbReference type="InterPro" id="IPR036397">
    <property type="entry name" value="RNaseH_sf"/>
</dbReference>
<dbReference type="PANTHER" id="PTHR33050:SF7">
    <property type="entry name" value="RIBONUCLEASE H"/>
    <property type="match status" value="1"/>
</dbReference>
<feature type="region of interest" description="Disordered" evidence="4">
    <location>
        <begin position="1109"/>
        <end position="1136"/>
    </location>
</feature>
<evidence type="ECO:0000256" key="4">
    <source>
        <dbReference type="SAM" id="MobiDB-lite"/>
    </source>
</evidence>
<feature type="compositionally biased region" description="Low complexity" evidence="4">
    <location>
        <begin position="1072"/>
        <end position="1084"/>
    </location>
</feature>
<comment type="similarity">
    <text evidence="1">Belongs to the beta type-B retroviral polymerase family. HERV class-II K(HML-2) pol subfamily.</text>
</comment>
<dbReference type="SUPFAM" id="SSF47823">
    <property type="entry name" value="lambda integrase-like, N-terminal domain"/>
    <property type="match status" value="1"/>
</dbReference>
<feature type="domain" description="Reverse transcriptase" evidence="5">
    <location>
        <begin position="611"/>
        <end position="793"/>
    </location>
</feature>
<dbReference type="InterPro" id="IPR043128">
    <property type="entry name" value="Rev_trsase/Diguanyl_cyclase"/>
</dbReference>
<dbReference type="SUPFAM" id="SSF56672">
    <property type="entry name" value="DNA/RNA polymerases"/>
    <property type="match status" value="1"/>
</dbReference>
<dbReference type="Pfam" id="PF13456">
    <property type="entry name" value="RVT_3"/>
    <property type="match status" value="1"/>
</dbReference>
<dbReference type="Gene3D" id="3.10.10.10">
    <property type="entry name" value="HIV Type 1 Reverse Transcriptase, subunit A, domain 1"/>
    <property type="match status" value="1"/>
</dbReference>
<protein>
    <recommendedName>
        <fullName evidence="2">ribonuclease H</fullName>
        <ecNumber evidence="2">3.1.26.4</ecNumber>
    </recommendedName>
</protein>
<keyword evidence="7" id="KW-1185">Reference proteome</keyword>
<dbReference type="InterPro" id="IPR000477">
    <property type="entry name" value="RT_dom"/>
</dbReference>
<dbReference type="EC" id="3.1.26.4" evidence="2"/>
<feature type="region of interest" description="Disordered" evidence="4">
    <location>
        <begin position="1064"/>
        <end position="1095"/>
    </location>
</feature>
<evidence type="ECO:0000259" key="5">
    <source>
        <dbReference type="PROSITE" id="PS50878"/>
    </source>
</evidence>
<dbReference type="InterPro" id="IPR010998">
    <property type="entry name" value="Integrase_recombinase_N"/>
</dbReference>
<dbReference type="GO" id="GO:0006259">
    <property type="term" value="P:DNA metabolic process"/>
    <property type="evidence" value="ECO:0007669"/>
    <property type="project" value="UniProtKB-ARBA"/>
</dbReference>
<dbReference type="Gene3D" id="3.30.70.270">
    <property type="match status" value="1"/>
</dbReference>
<dbReference type="GO" id="GO:0004523">
    <property type="term" value="F:RNA-DNA hybrid ribonuclease activity"/>
    <property type="evidence" value="ECO:0007669"/>
    <property type="project" value="UniProtKB-EC"/>
</dbReference>
<dbReference type="CDD" id="cd09275">
    <property type="entry name" value="RNase_HI_RT_DIRS1"/>
    <property type="match status" value="1"/>
</dbReference>
<dbReference type="Gene3D" id="1.10.150.130">
    <property type="match status" value="1"/>
</dbReference>
<dbReference type="Proteomes" id="UP001529510">
    <property type="component" value="Unassembled WGS sequence"/>
</dbReference>
<dbReference type="InterPro" id="IPR052055">
    <property type="entry name" value="Hepadnavirus_pol/RT"/>
</dbReference>